<protein>
    <submittedName>
        <fullName evidence="3">Pancreatic alpha-amylase</fullName>
    </submittedName>
</protein>
<dbReference type="InterPro" id="IPR017853">
    <property type="entry name" value="GH"/>
</dbReference>
<dbReference type="Gene3D" id="3.20.20.80">
    <property type="entry name" value="Glycosidases"/>
    <property type="match status" value="1"/>
</dbReference>
<dbReference type="SUPFAM" id="SSF51445">
    <property type="entry name" value="(Trans)glycosidases"/>
    <property type="match status" value="1"/>
</dbReference>
<reference evidence="3 4" key="1">
    <citation type="journal article" date="2019" name="Sci. Rep.">
        <title>Orb-weaving spider Araneus ventricosus genome elucidates the spidroin gene catalogue.</title>
        <authorList>
            <person name="Kono N."/>
            <person name="Nakamura H."/>
            <person name="Ohtoshi R."/>
            <person name="Moran D.A.P."/>
            <person name="Shinohara A."/>
            <person name="Yoshida Y."/>
            <person name="Fujiwara M."/>
            <person name="Mori M."/>
            <person name="Tomita M."/>
            <person name="Arakawa K."/>
        </authorList>
    </citation>
    <scope>NUCLEOTIDE SEQUENCE [LARGE SCALE GENOMIC DNA]</scope>
</reference>
<proteinExistence type="inferred from homology"/>
<keyword evidence="2" id="KW-0732">Signal</keyword>
<gene>
    <name evidence="3" type="primary">AMY2</name>
    <name evidence="3" type="ORF">AVEN_76010_1</name>
</gene>
<comment type="similarity">
    <text evidence="1">Belongs to the glycosyl hydrolase 13 family.</text>
</comment>
<comment type="caution">
    <text evidence="3">The sequence shown here is derived from an EMBL/GenBank/DDBJ whole genome shotgun (WGS) entry which is preliminary data.</text>
</comment>
<name>A0A4Y2S9M6_ARAVE</name>
<dbReference type="EMBL" id="BGPR01020422">
    <property type="protein sequence ID" value="GBN84621.1"/>
    <property type="molecule type" value="Genomic_DNA"/>
</dbReference>
<keyword evidence="4" id="KW-1185">Reference proteome</keyword>
<dbReference type="AlphaFoldDB" id="A0A4Y2S9M6"/>
<evidence type="ECO:0000256" key="2">
    <source>
        <dbReference type="SAM" id="SignalP"/>
    </source>
</evidence>
<feature type="chain" id="PRO_5021453968" evidence="2">
    <location>
        <begin position="22"/>
        <end position="143"/>
    </location>
</feature>
<accession>A0A4Y2S9M6</accession>
<dbReference type="PANTHER" id="PTHR43447">
    <property type="entry name" value="ALPHA-AMYLASE"/>
    <property type="match status" value="1"/>
</dbReference>
<feature type="signal peptide" evidence="2">
    <location>
        <begin position="1"/>
        <end position="21"/>
    </location>
</feature>
<dbReference type="OrthoDB" id="550577at2759"/>
<dbReference type="Proteomes" id="UP000499080">
    <property type="component" value="Unassembled WGS sequence"/>
</dbReference>
<organism evidence="3 4">
    <name type="scientific">Araneus ventricosus</name>
    <name type="common">Orbweaver spider</name>
    <name type="synonym">Epeira ventricosa</name>
    <dbReference type="NCBI Taxonomy" id="182803"/>
    <lineage>
        <taxon>Eukaryota</taxon>
        <taxon>Metazoa</taxon>
        <taxon>Ecdysozoa</taxon>
        <taxon>Arthropoda</taxon>
        <taxon>Chelicerata</taxon>
        <taxon>Arachnida</taxon>
        <taxon>Araneae</taxon>
        <taxon>Araneomorphae</taxon>
        <taxon>Entelegynae</taxon>
        <taxon>Araneoidea</taxon>
        <taxon>Araneidae</taxon>
        <taxon>Araneus</taxon>
    </lineage>
</organism>
<sequence>MAVRFSTLLLLFLFLWNRAQGSHHEPHFQQGRTTIVHLFEWKWNDIADECEQFLGPYGYGGVQVSPPNENGIIWEPSWNRNIKRPWFERYQPVSYKLFTRSGSEMEFREMVRRCNNVGVRLIFGMELICSDAVISHAFILLQR</sequence>
<evidence type="ECO:0000256" key="1">
    <source>
        <dbReference type="ARBA" id="ARBA00008061"/>
    </source>
</evidence>
<evidence type="ECO:0000313" key="4">
    <source>
        <dbReference type="Proteomes" id="UP000499080"/>
    </source>
</evidence>
<evidence type="ECO:0000313" key="3">
    <source>
        <dbReference type="EMBL" id="GBN84621.1"/>
    </source>
</evidence>